<dbReference type="SUPFAM" id="SSF50494">
    <property type="entry name" value="Trypsin-like serine proteases"/>
    <property type="match status" value="1"/>
</dbReference>
<feature type="compositionally biased region" description="Acidic residues" evidence="6">
    <location>
        <begin position="32"/>
        <end position="45"/>
    </location>
</feature>
<keyword evidence="2 5" id="KW-0378">Hydrolase</keyword>
<dbReference type="InterPro" id="IPR018114">
    <property type="entry name" value="TRYPSIN_HIS"/>
</dbReference>
<dbReference type="InterPro" id="IPR043504">
    <property type="entry name" value="Peptidase_S1_PA_chymotrypsin"/>
</dbReference>
<dbReference type="EMBL" id="CAJHNH020001709">
    <property type="protein sequence ID" value="CAG5124146.1"/>
    <property type="molecule type" value="Genomic_DNA"/>
</dbReference>
<dbReference type="Pfam" id="PF00089">
    <property type="entry name" value="Trypsin"/>
    <property type="match status" value="1"/>
</dbReference>
<evidence type="ECO:0000313" key="9">
    <source>
        <dbReference type="Proteomes" id="UP000678393"/>
    </source>
</evidence>
<reference evidence="8" key="1">
    <citation type="submission" date="2021-04" db="EMBL/GenBank/DDBJ databases">
        <authorList>
            <consortium name="Molecular Ecology Group"/>
        </authorList>
    </citation>
    <scope>NUCLEOTIDE SEQUENCE</scope>
</reference>
<dbReference type="GO" id="GO:0004252">
    <property type="term" value="F:serine-type endopeptidase activity"/>
    <property type="evidence" value="ECO:0007669"/>
    <property type="project" value="InterPro"/>
</dbReference>
<dbReference type="PANTHER" id="PTHR24252">
    <property type="entry name" value="ACROSIN-RELATED"/>
    <property type="match status" value="1"/>
</dbReference>
<organism evidence="8 9">
    <name type="scientific">Candidula unifasciata</name>
    <dbReference type="NCBI Taxonomy" id="100452"/>
    <lineage>
        <taxon>Eukaryota</taxon>
        <taxon>Metazoa</taxon>
        <taxon>Spiralia</taxon>
        <taxon>Lophotrochozoa</taxon>
        <taxon>Mollusca</taxon>
        <taxon>Gastropoda</taxon>
        <taxon>Heterobranchia</taxon>
        <taxon>Euthyneura</taxon>
        <taxon>Panpulmonata</taxon>
        <taxon>Eupulmonata</taxon>
        <taxon>Stylommatophora</taxon>
        <taxon>Helicina</taxon>
        <taxon>Helicoidea</taxon>
        <taxon>Geomitridae</taxon>
        <taxon>Candidula</taxon>
    </lineage>
</organism>
<keyword evidence="3 5" id="KW-0720">Serine protease</keyword>
<dbReference type="Gene3D" id="2.40.10.10">
    <property type="entry name" value="Trypsin-like serine proteases"/>
    <property type="match status" value="1"/>
</dbReference>
<dbReference type="SMART" id="SM00020">
    <property type="entry name" value="Tryp_SPc"/>
    <property type="match status" value="1"/>
</dbReference>
<protein>
    <recommendedName>
        <fullName evidence="7">Peptidase S1 domain-containing protein</fullName>
    </recommendedName>
</protein>
<gene>
    <name evidence="8" type="ORF">CUNI_LOCUS9704</name>
</gene>
<keyword evidence="4" id="KW-1015">Disulfide bond</keyword>
<dbReference type="PRINTS" id="PR00722">
    <property type="entry name" value="CHYMOTRYPSIN"/>
</dbReference>
<dbReference type="PANTHER" id="PTHR24252:SF7">
    <property type="entry name" value="HYALIN"/>
    <property type="match status" value="1"/>
</dbReference>
<dbReference type="InterPro" id="IPR001314">
    <property type="entry name" value="Peptidase_S1A"/>
</dbReference>
<dbReference type="PROSITE" id="PS00135">
    <property type="entry name" value="TRYPSIN_SER"/>
    <property type="match status" value="1"/>
</dbReference>
<feature type="domain" description="Peptidase S1" evidence="7">
    <location>
        <begin position="57"/>
        <end position="301"/>
    </location>
</feature>
<evidence type="ECO:0000256" key="5">
    <source>
        <dbReference type="RuleBase" id="RU363034"/>
    </source>
</evidence>
<accession>A0A8S3ZAQ8</accession>
<evidence type="ECO:0000256" key="2">
    <source>
        <dbReference type="ARBA" id="ARBA00022801"/>
    </source>
</evidence>
<feature type="non-terminal residue" evidence="8">
    <location>
        <position position="1"/>
    </location>
</feature>
<evidence type="ECO:0000256" key="6">
    <source>
        <dbReference type="SAM" id="MobiDB-lite"/>
    </source>
</evidence>
<keyword evidence="9" id="KW-1185">Reference proteome</keyword>
<dbReference type="InterPro" id="IPR033116">
    <property type="entry name" value="TRYPSIN_SER"/>
</dbReference>
<sequence length="316" mass="34894">ISLSIFALSVKGTCGNRPFDVTPIVQTRAEEPSEVNEDDDNDDDDSKPRPSLHQGRIIGGHFVQHGSYPWQVRFHILQRPYTETGDTYGSHHCGGAILNPYWILSAAHCFQGKPVDRMVAVVGDHDMKVKDMGEQTFAIQKVINHELYNDNTKSFDIALVKIKPTHNGNGIEFNSYVQPVCLPKLHEFLRSGMQCTIAGWGYMNRNVLKAIEIPIINSRQCVEMYKRTNGYSMLTMLCAGNITGGVDSCDGDSGGPLVCKISGVYTVVGITSWGIGCALANMPGVYARVSTFIDWITKTVSFNSNTRAEETFPPKP</sequence>
<feature type="region of interest" description="Disordered" evidence="6">
    <location>
        <begin position="21"/>
        <end position="54"/>
    </location>
</feature>
<evidence type="ECO:0000256" key="3">
    <source>
        <dbReference type="ARBA" id="ARBA00022825"/>
    </source>
</evidence>
<dbReference type="Proteomes" id="UP000678393">
    <property type="component" value="Unassembled WGS sequence"/>
</dbReference>
<evidence type="ECO:0000256" key="4">
    <source>
        <dbReference type="ARBA" id="ARBA00023157"/>
    </source>
</evidence>
<dbReference type="PROSITE" id="PS50240">
    <property type="entry name" value="TRYPSIN_DOM"/>
    <property type="match status" value="1"/>
</dbReference>
<evidence type="ECO:0000313" key="8">
    <source>
        <dbReference type="EMBL" id="CAG5124146.1"/>
    </source>
</evidence>
<evidence type="ECO:0000259" key="7">
    <source>
        <dbReference type="PROSITE" id="PS50240"/>
    </source>
</evidence>
<dbReference type="AlphaFoldDB" id="A0A8S3ZAQ8"/>
<dbReference type="GO" id="GO:0006508">
    <property type="term" value="P:proteolysis"/>
    <property type="evidence" value="ECO:0007669"/>
    <property type="project" value="UniProtKB-KW"/>
</dbReference>
<dbReference type="PROSITE" id="PS00134">
    <property type="entry name" value="TRYPSIN_HIS"/>
    <property type="match status" value="1"/>
</dbReference>
<dbReference type="OrthoDB" id="6020543at2759"/>
<dbReference type="FunFam" id="2.40.10.10:FF:000003">
    <property type="entry name" value="Transmembrane serine protease 3"/>
    <property type="match status" value="1"/>
</dbReference>
<comment type="caution">
    <text evidence="8">The sequence shown here is derived from an EMBL/GenBank/DDBJ whole genome shotgun (WGS) entry which is preliminary data.</text>
</comment>
<name>A0A8S3ZAQ8_9EUPU</name>
<evidence type="ECO:0000256" key="1">
    <source>
        <dbReference type="ARBA" id="ARBA00022670"/>
    </source>
</evidence>
<proteinExistence type="predicted"/>
<dbReference type="InterPro" id="IPR009003">
    <property type="entry name" value="Peptidase_S1_PA"/>
</dbReference>
<keyword evidence="1 5" id="KW-0645">Protease</keyword>
<dbReference type="CDD" id="cd00190">
    <property type="entry name" value="Tryp_SPc"/>
    <property type="match status" value="1"/>
</dbReference>
<dbReference type="InterPro" id="IPR001254">
    <property type="entry name" value="Trypsin_dom"/>
</dbReference>